<dbReference type="PANTHER" id="PTHR46405:SF9">
    <property type="entry name" value="E3 UBIQUITIN-PROTEIN LIGASE RF298"/>
    <property type="match status" value="1"/>
</dbReference>
<dbReference type="EnsemblPlants" id="Solyc08g016370.1.1">
    <property type="protein sequence ID" value="Solyc08g016370.1.1.1"/>
    <property type="gene ID" value="Solyc08g016370.1"/>
</dbReference>
<evidence type="ECO:0000259" key="1">
    <source>
        <dbReference type="Pfam" id="PF20235"/>
    </source>
</evidence>
<dbReference type="InterPro" id="IPR046934">
    <property type="entry name" value="PIR2-like"/>
</dbReference>
<evidence type="ECO:0000313" key="3">
    <source>
        <dbReference type="Proteomes" id="UP000004994"/>
    </source>
</evidence>
<reference evidence="2" key="2">
    <citation type="submission" date="2019-01" db="UniProtKB">
        <authorList>
            <consortium name="EnsemblPlants"/>
        </authorList>
    </citation>
    <scope>IDENTIFICATION</scope>
    <source>
        <strain evidence="2">cv. Heinz 1706</strain>
    </source>
</reference>
<feature type="domain" description="PIR2-like helical" evidence="1">
    <location>
        <begin position="2"/>
        <end position="85"/>
    </location>
</feature>
<organism evidence="2">
    <name type="scientific">Solanum lycopersicum</name>
    <name type="common">Tomato</name>
    <name type="synonym">Lycopersicon esculentum</name>
    <dbReference type="NCBI Taxonomy" id="4081"/>
    <lineage>
        <taxon>Eukaryota</taxon>
        <taxon>Viridiplantae</taxon>
        <taxon>Streptophyta</taxon>
        <taxon>Embryophyta</taxon>
        <taxon>Tracheophyta</taxon>
        <taxon>Spermatophyta</taxon>
        <taxon>Magnoliopsida</taxon>
        <taxon>eudicotyledons</taxon>
        <taxon>Gunneridae</taxon>
        <taxon>Pentapetalae</taxon>
        <taxon>asterids</taxon>
        <taxon>lamiids</taxon>
        <taxon>Solanales</taxon>
        <taxon>Solanaceae</taxon>
        <taxon>Solanoideae</taxon>
        <taxon>Solaneae</taxon>
        <taxon>Solanum</taxon>
        <taxon>Solanum subgen. Lycopersicon</taxon>
    </lineage>
</organism>
<accession>A0A3Q7HJH7</accession>
<dbReference type="PANTHER" id="PTHR46405">
    <property type="entry name" value="OS05G0141500 PROTEIN"/>
    <property type="match status" value="1"/>
</dbReference>
<dbReference type="Proteomes" id="UP000004994">
    <property type="component" value="Chromosome 8"/>
</dbReference>
<dbReference type="STRING" id="4081.A0A3Q7HJH7"/>
<reference evidence="2" key="1">
    <citation type="journal article" date="2012" name="Nature">
        <title>The tomato genome sequence provides insights into fleshy fruit evolution.</title>
        <authorList>
            <consortium name="Tomato Genome Consortium"/>
        </authorList>
    </citation>
    <scope>NUCLEOTIDE SEQUENCE [LARGE SCALE GENOMIC DNA]</scope>
    <source>
        <strain evidence="2">cv. Heinz 1706</strain>
    </source>
</reference>
<dbReference type="InterPro" id="IPR046527">
    <property type="entry name" value="PIR2-like_helical"/>
</dbReference>
<dbReference type="Pfam" id="PF20235">
    <property type="entry name" value="PIR2-like_helical"/>
    <property type="match status" value="1"/>
</dbReference>
<protein>
    <recommendedName>
        <fullName evidence="1">PIR2-like helical domain-containing protein</fullName>
    </recommendedName>
</protein>
<name>A0A3Q7HJH7_SOLLC</name>
<evidence type="ECO:0000313" key="2">
    <source>
        <dbReference type="EnsemblPlants" id="Solyc08g016370.1.1.1"/>
    </source>
</evidence>
<dbReference type="PaxDb" id="4081-Solyc08g016370.1.1"/>
<dbReference type="AlphaFoldDB" id="A0A3Q7HJH7"/>
<keyword evidence="3" id="KW-1185">Reference proteome</keyword>
<dbReference type="InParanoid" id="A0A3Q7HJH7"/>
<dbReference type="Gramene" id="Solyc08g016370.1.1">
    <property type="protein sequence ID" value="Solyc08g016370.1.1.1"/>
    <property type="gene ID" value="Solyc08g016370.1"/>
</dbReference>
<sequence length="120" mass="13304">MRSGLYHGSKDAVSNVVNGALALLSRENVFGICKPIVFEDLPSLVNYTLLEMVCMLKEVEPGLPVVKALWWLLILDLNPIHACTMEVYHLVASLGDNSYGLNLPQSKTKNFDNTQLNSDK</sequence>
<proteinExistence type="predicted"/>